<organism evidence="8 9">
    <name type="scientific">Stutzerimonas stutzeri (strain A1501)</name>
    <name type="common">Pseudomonas stutzeri</name>
    <dbReference type="NCBI Taxonomy" id="379731"/>
    <lineage>
        <taxon>Bacteria</taxon>
        <taxon>Pseudomonadati</taxon>
        <taxon>Pseudomonadota</taxon>
        <taxon>Gammaproteobacteria</taxon>
        <taxon>Pseudomonadales</taxon>
        <taxon>Pseudomonadaceae</taxon>
        <taxon>Stutzerimonas</taxon>
    </lineage>
</organism>
<dbReference type="InterPro" id="IPR006311">
    <property type="entry name" value="TAT_signal"/>
</dbReference>
<dbReference type="Gene3D" id="1.20.1440.240">
    <property type="match status" value="1"/>
</dbReference>
<dbReference type="Gene3D" id="3.90.660.10">
    <property type="match status" value="1"/>
</dbReference>
<dbReference type="SUPFAM" id="SSF54373">
    <property type="entry name" value="FAD-linked reductases, C-terminal domain"/>
    <property type="match status" value="1"/>
</dbReference>
<keyword evidence="9" id="KW-1185">Reference proteome</keyword>
<dbReference type="KEGG" id="psa:PST_1610"/>
<dbReference type="GO" id="GO:0001716">
    <property type="term" value="F:L-amino-acid oxidase activity"/>
    <property type="evidence" value="ECO:0007669"/>
    <property type="project" value="TreeGrafter"/>
</dbReference>
<dbReference type="InterPro" id="IPR002937">
    <property type="entry name" value="Amino_oxidase"/>
</dbReference>
<dbReference type="EC" id="1.13.12.3" evidence="3"/>
<dbReference type="PROSITE" id="PS51318">
    <property type="entry name" value="TAT"/>
    <property type="match status" value="1"/>
</dbReference>
<keyword evidence="5" id="KW-0073">Auxin biosynthesis</keyword>
<comment type="similarity">
    <text evidence="2">Belongs to the tryptophan 2-monooxygenase family.</text>
</comment>
<feature type="domain" description="Amine oxidase" evidence="7">
    <location>
        <begin position="61"/>
        <end position="517"/>
    </location>
</feature>
<dbReference type="GO" id="GO:0050361">
    <property type="term" value="F:tryptophan 2-monooxygenase activity"/>
    <property type="evidence" value="ECO:0007669"/>
    <property type="project" value="UniProtKB-EC"/>
</dbReference>
<evidence type="ECO:0000256" key="6">
    <source>
        <dbReference type="ARBA" id="ARBA00047321"/>
    </source>
</evidence>
<accession>A4VJZ4</accession>
<dbReference type="AlphaFoldDB" id="A4VJZ4"/>
<dbReference type="Pfam" id="PF01593">
    <property type="entry name" value="Amino_oxidase"/>
    <property type="match status" value="1"/>
</dbReference>
<proteinExistence type="inferred from homology"/>
<reference evidence="8 9" key="1">
    <citation type="journal article" date="2008" name="Proc. Natl. Acad. Sci. U.S.A.">
        <title>Nitrogen fixation island and rhizosphere competence traits in the genome of root-associated Pseudomonas stutzeri A1501.</title>
        <authorList>
            <person name="Yan Y."/>
            <person name="Yang J."/>
            <person name="Dou Y."/>
            <person name="Chen M."/>
            <person name="Ping S."/>
            <person name="Peng J."/>
            <person name="Lu W."/>
            <person name="Zhang W."/>
            <person name="Yao Z."/>
            <person name="Li H."/>
            <person name="Liu W."/>
            <person name="He S."/>
            <person name="Geng L."/>
            <person name="Zhang X."/>
            <person name="Yang F."/>
            <person name="Yu H."/>
            <person name="Zhan Y."/>
            <person name="Li D."/>
            <person name="Lin Z."/>
            <person name="Wang Y."/>
            <person name="Elmerich C."/>
            <person name="Lin M."/>
            <person name="Jin Q."/>
        </authorList>
    </citation>
    <scope>NUCLEOTIDE SEQUENCE [LARGE SCALE GENOMIC DNA]</scope>
    <source>
        <strain evidence="8 9">A1501</strain>
    </source>
</reference>
<dbReference type="Proteomes" id="UP000000233">
    <property type="component" value="Chromosome"/>
</dbReference>
<sequence>MESYAVSRRTLLQWIGKTAGAAAMYQAMTSLGFAAETRHDEQFALSGAPKGASVLVLGAGLAGMTAAYELRRAGYKVKVLEYNAKAGGRCWSLRGGDRYTELGGATQECRFDEGNYLNPGPWRIPYHHHAVLAYCKRFGVKLEPFIQVNYNALVHSTEAFGGKPKRHREVQADFQGHVAELLGKAVNQGALDQSLTVEDREKLFESLRAWGALDHDGNYQKNMESSLRRGFAVDAGGGLMPLAEPSEPIDRHALLDSGLWKKLIDGQEYEYQSSIFQPVGGMDMIAKAFERETREMIRYGSKVTRIDQNEQGVTVTYKNSDGSGEAMQDKADWCVCTLPLSILSQIPVNVSQSMQDAIRAVPYDSSVKIGLQFKRRFWEEDEHIYGGISYTNTPIEKISYPSTDYGKPGKAVLLGAYVWGPNAYEFTAMSPEQRVKKAVEYGALLHEQYPEEFDNGIAVGWHRVPWAQGCYGMWSESSREKHYRNLCQIDGRIVLAGEHASYIPAWMEGAIQSSLDAIKRLHTHAVATQRAA</sequence>
<dbReference type="eggNOG" id="COG1231">
    <property type="taxonomic scope" value="Bacteria"/>
</dbReference>
<name>A4VJZ4_STUS1</name>
<evidence type="ECO:0000313" key="9">
    <source>
        <dbReference type="Proteomes" id="UP000000233"/>
    </source>
</evidence>
<dbReference type="Gene3D" id="3.50.50.60">
    <property type="entry name" value="FAD/NAD(P)-binding domain"/>
    <property type="match status" value="1"/>
</dbReference>
<dbReference type="GO" id="GO:0009063">
    <property type="term" value="P:amino acid catabolic process"/>
    <property type="evidence" value="ECO:0007669"/>
    <property type="project" value="TreeGrafter"/>
</dbReference>
<evidence type="ECO:0000256" key="4">
    <source>
        <dbReference type="ARBA" id="ARBA00017871"/>
    </source>
</evidence>
<dbReference type="SUPFAM" id="SSF51905">
    <property type="entry name" value="FAD/NAD(P)-binding domain"/>
    <property type="match status" value="1"/>
</dbReference>
<comment type="catalytic activity">
    <reaction evidence="6">
        <text>L-tryptophan + O2 = indole-3-acetamide + CO2 + H2O</text>
        <dbReference type="Rhea" id="RHEA:16165"/>
        <dbReference type="ChEBI" id="CHEBI:15377"/>
        <dbReference type="ChEBI" id="CHEBI:15379"/>
        <dbReference type="ChEBI" id="CHEBI:16031"/>
        <dbReference type="ChEBI" id="CHEBI:16526"/>
        <dbReference type="ChEBI" id="CHEBI:57912"/>
        <dbReference type="EC" id="1.13.12.3"/>
    </reaction>
</comment>
<evidence type="ECO:0000256" key="2">
    <source>
        <dbReference type="ARBA" id="ARBA00005833"/>
    </source>
</evidence>
<dbReference type="PRINTS" id="PR00411">
    <property type="entry name" value="PNDRDTASEI"/>
</dbReference>
<evidence type="ECO:0000259" key="7">
    <source>
        <dbReference type="Pfam" id="PF01593"/>
    </source>
</evidence>
<dbReference type="InterPro" id="IPR050281">
    <property type="entry name" value="Flavin_monoamine_oxidase"/>
</dbReference>
<gene>
    <name evidence="8" type="ordered locus">PST_1610</name>
</gene>
<evidence type="ECO:0000313" key="8">
    <source>
        <dbReference type="EMBL" id="ABP79295.1"/>
    </source>
</evidence>
<protein>
    <recommendedName>
        <fullName evidence="4">Tryptophan 2-monooxygenase</fullName>
        <ecNumber evidence="3">1.13.12.3</ecNumber>
    </recommendedName>
</protein>
<dbReference type="InterPro" id="IPR036188">
    <property type="entry name" value="FAD/NAD-bd_sf"/>
</dbReference>
<dbReference type="GO" id="GO:0009851">
    <property type="term" value="P:auxin biosynthetic process"/>
    <property type="evidence" value="ECO:0007669"/>
    <property type="project" value="UniProtKB-KW"/>
</dbReference>
<evidence type="ECO:0000256" key="5">
    <source>
        <dbReference type="ARBA" id="ARBA00023070"/>
    </source>
</evidence>
<dbReference type="HOGENOM" id="CLU_004498_8_3_6"/>
<dbReference type="EMBL" id="CP000304">
    <property type="protein sequence ID" value="ABP79295.1"/>
    <property type="molecule type" value="Genomic_DNA"/>
</dbReference>
<comment type="pathway">
    <text evidence="1">Plant hormone metabolism; auxin biosynthesis.</text>
</comment>
<dbReference type="PANTHER" id="PTHR10742">
    <property type="entry name" value="FLAVIN MONOAMINE OXIDASE"/>
    <property type="match status" value="1"/>
</dbReference>
<evidence type="ECO:0000256" key="3">
    <source>
        <dbReference type="ARBA" id="ARBA00012535"/>
    </source>
</evidence>
<dbReference type="PANTHER" id="PTHR10742:SF342">
    <property type="entry name" value="AMINE OXIDASE"/>
    <property type="match status" value="1"/>
</dbReference>
<evidence type="ECO:0000256" key="1">
    <source>
        <dbReference type="ARBA" id="ARBA00004814"/>
    </source>
</evidence>